<dbReference type="GO" id="GO:0004065">
    <property type="term" value="F:arylsulfatase activity"/>
    <property type="evidence" value="ECO:0007669"/>
    <property type="project" value="UniProtKB-EC"/>
</dbReference>
<protein>
    <submittedName>
        <fullName evidence="7">Arylsulfatase</fullName>
        <ecNumber evidence="7">3.1.6.1</ecNumber>
    </submittedName>
</protein>
<dbReference type="Pfam" id="PF00884">
    <property type="entry name" value="Sulfatase"/>
    <property type="match status" value="1"/>
</dbReference>
<dbReference type="EMBL" id="SJPW01000005">
    <property type="protein sequence ID" value="TWU50818.1"/>
    <property type="molecule type" value="Genomic_DNA"/>
</dbReference>
<evidence type="ECO:0000256" key="5">
    <source>
        <dbReference type="SAM" id="SignalP"/>
    </source>
</evidence>
<reference evidence="7 8" key="1">
    <citation type="submission" date="2019-02" db="EMBL/GenBank/DDBJ databases">
        <title>Deep-cultivation of Planctomycetes and their phenomic and genomic characterization uncovers novel biology.</title>
        <authorList>
            <person name="Wiegand S."/>
            <person name="Jogler M."/>
            <person name="Boedeker C."/>
            <person name="Pinto D."/>
            <person name="Vollmers J."/>
            <person name="Rivas-Marin E."/>
            <person name="Kohn T."/>
            <person name="Peeters S.H."/>
            <person name="Heuer A."/>
            <person name="Rast P."/>
            <person name="Oberbeckmann S."/>
            <person name="Bunk B."/>
            <person name="Jeske O."/>
            <person name="Meyerdierks A."/>
            <person name="Storesund J.E."/>
            <person name="Kallscheuer N."/>
            <person name="Luecker S."/>
            <person name="Lage O.M."/>
            <person name="Pohl T."/>
            <person name="Merkel B.J."/>
            <person name="Hornburger P."/>
            <person name="Mueller R.-W."/>
            <person name="Bruemmer F."/>
            <person name="Labrenz M."/>
            <person name="Spormann A.M."/>
            <person name="Op Den Camp H."/>
            <person name="Overmann J."/>
            <person name="Amann R."/>
            <person name="Jetten M.S.M."/>
            <person name="Mascher T."/>
            <person name="Medema M.H."/>
            <person name="Devos D.P."/>
            <person name="Kaster A.-K."/>
            <person name="Ovreas L."/>
            <person name="Rohde M."/>
            <person name="Galperin M.Y."/>
            <person name="Jogler C."/>
        </authorList>
    </citation>
    <scope>NUCLEOTIDE SEQUENCE [LARGE SCALE GENOMIC DNA]</scope>
    <source>
        <strain evidence="7 8">Poly51</strain>
    </source>
</reference>
<dbReference type="SUPFAM" id="SSF53649">
    <property type="entry name" value="Alkaline phosphatase-like"/>
    <property type="match status" value="1"/>
</dbReference>
<evidence type="ECO:0000256" key="1">
    <source>
        <dbReference type="ARBA" id="ARBA00008779"/>
    </source>
</evidence>
<keyword evidence="5" id="KW-0732">Signal</keyword>
<comment type="similarity">
    <text evidence="1">Belongs to the sulfatase family.</text>
</comment>
<evidence type="ECO:0000259" key="6">
    <source>
        <dbReference type="Pfam" id="PF00884"/>
    </source>
</evidence>
<dbReference type="PANTHER" id="PTHR42693">
    <property type="entry name" value="ARYLSULFATASE FAMILY MEMBER"/>
    <property type="match status" value="1"/>
</dbReference>
<keyword evidence="4" id="KW-0106">Calcium</keyword>
<feature type="domain" description="Sulfatase N-terminal" evidence="6">
    <location>
        <begin position="24"/>
        <end position="330"/>
    </location>
</feature>
<dbReference type="AlphaFoldDB" id="A0A5C6EPJ9"/>
<organism evidence="7 8">
    <name type="scientific">Rubripirellula tenax</name>
    <dbReference type="NCBI Taxonomy" id="2528015"/>
    <lineage>
        <taxon>Bacteria</taxon>
        <taxon>Pseudomonadati</taxon>
        <taxon>Planctomycetota</taxon>
        <taxon>Planctomycetia</taxon>
        <taxon>Pirellulales</taxon>
        <taxon>Pirellulaceae</taxon>
        <taxon>Rubripirellula</taxon>
    </lineage>
</organism>
<dbReference type="PROSITE" id="PS00149">
    <property type="entry name" value="SULFATASE_2"/>
    <property type="match status" value="1"/>
</dbReference>
<dbReference type="InterPro" id="IPR024607">
    <property type="entry name" value="Sulfatase_CS"/>
</dbReference>
<dbReference type="InterPro" id="IPR017850">
    <property type="entry name" value="Alkaline_phosphatase_core_sf"/>
</dbReference>
<keyword evidence="8" id="KW-1185">Reference proteome</keyword>
<gene>
    <name evidence="7" type="primary">atsA_72</name>
    <name evidence="7" type="ORF">Poly51_41110</name>
</gene>
<proteinExistence type="inferred from homology"/>
<dbReference type="EC" id="3.1.6.1" evidence="7"/>
<dbReference type="InterPro" id="IPR000917">
    <property type="entry name" value="Sulfatase_N"/>
</dbReference>
<dbReference type="PANTHER" id="PTHR42693:SF53">
    <property type="entry name" value="ENDO-4-O-SULFATASE"/>
    <property type="match status" value="1"/>
</dbReference>
<evidence type="ECO:0000313" key="7">
    <source>
        <dbReference type="EMBL" id="TWU50818.1"/>
    </source>
</evidence>
<dbReference type="GO" id="GO:0046872">
    <property type="term" value="F:metal ion binding"/>
    <property type="evidence" value="ECO:0007669"/>
    <property type="project" value="UniProtKB-KW"/>
</dbReference>
<evidence type="ECO:0000256" key="2">
    <source>
        <dbReference type="ARBA" id="ARBA00022723"/>
    </source>
</evidence>
<dbReference type="Gene3D" id="3.40.720.10">
    <property type="entry name" value="Alkaline Phosphatase, subunit A"/>
    <property type="match status" value="2"/>
</dbReference>
<name>A0A5C6EPJ9_9BACT</name>
<keyword evidence="3 7" id="KW-0378">Hydrolase</keyword>
<dbReference type="Proteomes" id="UP000318288">
    <property type="component" value="Unassembled WGS sequence"/>
</dbReference>
<feature type="signal peptide" evidence="5">
    <location>
        <begin position="1"/>
        <end position="20"/>
    </location>
</feature>
<evidence type="ECO:0000256" key="3">
    <source>
        <dbReference type="ARBA" id="ARBA00022801"/>
    </source>
</evidence>
<dbReference type="InterPro" id="IPR050738">
    <property type="entry name" value="Sulfatase"/>
</dbReference>
<feature type="chain" id="PRO_5023086955" evidence="5">
    <location>
        <begin position="21"/>
        <end position="617"/>
    </location>
</feature>
<accession>A0A5C6EPJ9</accession>
<comment type="caution">
    <text evidence="7">The sequence shown here is derived from an EMBL/GenBank/DDBJ whole genome shotgun (WGS) entry which is preliminary data.</text>
</comment>
<sequence length="617" mass="69044" precursor="true">MKALFTSVFALLTLYGNVVADDRPNVIIVMPDDVSHGVFTYYNPESTSQTPNIDRLAETSVRLTDFHVSPSCAPTRAAALTGRSNSVSGIWHTIAGRSLLRNDEITMADIFRHNGYATAMIGKWHLGDNYPFRPKDRGFEYVAWTKGGGAGQQPDYWGNMHHAAHYWVNDALVEMTDEDDGLKGAFLTNSMFNRAFEFMEENQKNNKPFFVYLPTAAAHSPWPQGPEDARSGLSSKPATVENIDKNVGRLVSFLDEKNLADNTILIFFTDNGSGEFMYRGGKISYFDGGTRVPSYVRWPAGGLGGDGRGRDVTPLTCHMDWLPTLMDMIGLDDVPNRPKKLKLHGQSFKSFLDADAGNDSDSDFRNRKVTVCNMRREKFDKYRNLSVKKDEWDDDTIVHKWRLTRSGSKSEWELWDVLADRAQTKNLIADPANADVVAELKQAYEDWYALVAERQDEFARIVIGHPAEPVTQLNSHDFHNQELWNHKIVAEGTTGSGFLAVDFATPGSYHFDLRRWPKEVEEESTLTTAPSGKVYDGKSVPKAIDVASARIKIWNGDNVYTDQKKDAVAGADGIPFRIDNLPKGPAFVQTWFYNSAGEPEGAVYYNYARPAAITTAE</sequence>
<keyword evidence="2" id="KW-0479">Metal-binding</keyword>
<evidence type="ECO:0000256" key="4">
    <source>
        <dbReference type="ARBA" id="ARBA00022837"/>
    </source>
</evidence>
<evidence type="ECO:0000313" key="8">
    <source>
        <dbReference type="Proteomes" id="UP000318288"/>
    </source>
</evidence>